<dbReference type="Proteomes" id="UP000489600">
    <property type="component" value="Unassembled WGS sequence"/>
</dbReference>
<organism evidence="1 2">
    <name type="scientific">Arabis nemorensis</name>
    <dbReference type="NCBI Taxonomy" id="586526"/>
    <lineage>
        <taxon>Eukaryota</taxon>
        <taxon>Viridiplantae</taxon>
        <taxon>Streptophyta</taxon>
        <taxon>Embryophyta</taxon>
        <taxon>Tracheophyta</taxon>
        <taxon>Spermatophyta</taxon>
        <taxon>Magnoliopsida</taxon>
        <taxon>eudicotyledons</taxon>
        <taxon>Gunneridae</taxon>
        <taxon>Pentapetalae</taxon>
        <taxon>rosids</taxon>
        <taxon>malvids</taxon>
        <taxon>Brassicales</taxon>
        <taxon>Brassicaceae</taxon>
        <taxon>Arabideae</taxon>
        <taxon>Arabis</taxon>
    </lineage>
</organism>
<accession>A0A565CDV0</accession>
<sequence length="138" mass="14768">MAFPATSAKELTSEGFSYRVPKISDPALFQGRSFVSFSVVVLQGFEEIGSDIINEQLVELDQNPSVVANDLVSAFSPSTDCVLGGGLEQWICLVWAALATADGLASAMVENSELRSSLFIYLSSLICYGLHCGPNIIL</sequence>
<evidence type="ECO:0000313" key="1">
    <source>
        <dbReference type="EMBL" id="VVB11776.1"/>
    </source>
</evidence>
<comment type="caution">
    <text evidence="1">The sequence shown here is derived from an EMBL/GenBank/DDBJ whole genome shotgun (WGS) entry which is preliminary data.</text>
</comment>
<dbReference type="AlphaFoldDB" id="A0A565CDV0"/>
<reference evidence="1" key="1">
    <citation type="submission" date="2019-07" db="EMBL/GenBank/DDBJ databases">
        <authorList>
            <person name="Dittberner H."/>
        </authorList>
    </citation>
    <scope>NUCLEOTIDE SEQUENCE [LARGE SCALE GENOMIC DNA]</scope>
</reference>
<keyword evidence="2" id="KW-1185">Reference proteome</keyword>
<evidence type="ECO:0000313" key="2">
    <source>
        <dbReference type="Proteomes" id="UP000489600"/>
    </source>
</evidence>
<dbReference type="EMBL" id="CABITT030000007">
    <property type="protein sequence ID" value="VVB11776.1"/>
    <property type="molecule type" value="Genomic_DNA"/>
</dbReference>
<proteinExistence type="predicted"/>
<protein>
    <submittedName>
        <fullName evidence="1">Uncharacterized protein</fullName>
    </submittedName>
</protein>
<gene>
    <name evidence="1" type="ORF">ANE_LOCUS22220</name>
</gene>
<name>A0A565CDV0_9BRAS</name>